<proteinExistence type="predicted"/>
<dbReference type="InterPro" id="IPR004942">
    <property type="entry name" value="Roadblock/LAMTOR2_dom"/>
</dbReference>
<dbReference type="AlphaFoldDB" id="A0AAW8CUX6"/>
<evidence type="ECO:0000313" key="2">
    <source>
        <dbReference type="EMBL" id="MDP9892328.1"/>
    </source>
</evidence>
<sequence length="136" mass="14247">MTVSHGLSKTATALAQREARKLVDELNGVTAAVIATIDGFSVASAVTGDVDPARVAAMASSIVAISEVVSEEARLGRQKSVIVQTESGFAVFCSVYRRDVELVINVIARDSAVLALVSYRTAQLARTLADASPFHA</sequence>
<dbReference type="SUPFAM" id="SSF103196">
    <property type="entry name" value="Roadblock/LC7 domain"/>
    <property type="match status" value="1"/>
</dbReference>
<organism evidence="2 3">
    <name type="scientific">Variovorax boronicumulans</name>
    <dbReference type="NCBI Taxonomy" id="436515"/>
    <lineage>
        <taxon>Bacteria</taxon>
        <taxon>Pseudomonadati</taxon>
        <taxon>Pseudomonadota</taxon>
        <taxon>Betaproteobacteria</taxon>
        <taxon>Burkholderiales</taxon>
        <taxon>Comamonadaceae</taxon>
        <taxon>Variovorax</taxon>
    </lineage>
</organism>
<reference evidence="2" key="1">
    <citation type="submission" date="2023-07" db="EMBL/GenBank/DDBJ databases">
        <title>Sorghum-associated microbial communities from plants grown in Nebraska, USA.</title>
        <authorList>
            <person name="Schachtman D."/>
        </authorList>
    </citation>
    <scope>NUCLEOTIDE SEQUENCE</scope>
    <source>
        <strain evidence="2">DS3754</strain>
    </source>
</reference>
<evidence type="ECO:0000313" key="3">
    <source>
        <dbReference type="Proteomes" id="UP001242045"/>
    </source>
</evidence>
<gene>
    <name evidence="2" type="ORF">J2W31_001433</name>
</gene>
<comment type="caution">
    <text evidence="2">The sequence shown here is derived from an EMBL/GenBank/DDBJ whole genome shotgun (WGS) entry which is preliminary data.</text>
</comment>
<feature type="domain" description="Roadblock/LAMTOR2" evidence="1">
    <location>
        <begin position="19"/>
        <end position="95"/>
    </location>
</feature>
<accession>A0AAW8CUX6</accession>
<dbReference type="Gene3D" id="3.30.450.30">
    <property type="entry name" value="Dynein light chain 2a, cytoplasmic"/>
    <property type="match status" value="1"/>
</dbReference>
<dbReference type="RefSeq" id="WP_013543277.1">
    <property type="nucleotide sequence ID" value="NZ_JAUSRD010000003.1"/>
</dbReference>
<dbReference type="Proteomes" id="UP001242045">
    <property type="component" value="Unassembled WGS sequence"/>
</dbReference>
<name>A0AAW8CUX6_9BURK</name>
<dbReference type="Pfam" id="PF03259">
    <property type="entry name" value="Robl_LC7"/>
    <property type="match status" value="1"/>
</dbReference>
<evidence type="ECO:0000259" key="1">
    <source>
        <dbReference type="Pfam" id="PF03259"/>
    </source>
</evidence>
<protein>
    <submittedName>
        <fullName evidence="2">Regulator of Ras-like GTPase activity (Roadblock/LC7/MglB family)</fullName>
    </submittedName>
</protein>
<dbReference type="EMBL" id="JAUSRD010000003">
    <property type="protein sequence ID" value="MDP9892328.1"/>
    <property type="molecule type" value="Genomic_DNA"/>
</dbReference>